<dbReference type="Pfam" id="PF12728">
    <property type="entry name" value="HTH_17"/>
    <property type="match status" value="1"/>
</dbReference>
<reference evidence="2 3" key="1">
    <citation type="submission" date="2021-05" db="EMBL/GenBank/DDBJ databases">
        <title>The draft genome of Geobacter luticola JCM 17780.</title>
        <authorList>
            <person name="Xu Z."/>
            <person name="Masuda Y."/>
            <person name="Itoh H."/>
            <person name="Senoo K."/>
        </authorList>
    </citation>
    <scope>NUCLEOTIDE SEQUENCE [LARGE SCALE GENOMIC DNA]</scope>
    <source>
        <strain evidence="2 3">JCM 17780</strain>
    </source>
</reference>
<proteinExistence type="predicted"/>
<name>A0ABS5SDA4_9BACT</name>
<dbReference type="InterPro" id="IPR041657">
    <property type="entry name" value="HTH_17"/>
</dbReference>
<dbReference type="InterPro" id="IPR051541">
    <property type="entry name" value="PTS_SugarTrans_NitroReg"/>
</dbReference>
<feature type="domain" description="PTS EIIA type-2" evidence="1">
    <location>
        <begin position="76"/>
        <end position="220"/>
    </location>
</feature>
<keyword evidence="2" id="KW-0813">Transport</keyword>
<dbReference type="PROSITE" id="PS51094">
    <property type="entry name" value="PTS_EIIA_TYPE_2"/>
    <property type="match status" value="1"/>
</dbReference>
<dbReference type="InterPro" id="IPR009061">
    <property type="entry name" value="DNA-bd_dom_put_sf"/>
</dbReference>
<dbReference type="PANTHER" id="PTHR47738:SF1">
    <property type="entry name" value="NITROGEN REGULATORY PROTEIN"/>
    <property type="match status" value="1"/>
</dbReference>
<dbReference type="Gene3D" id="3.40.930.10">
    <property type="entry name" value="Mannitol-specific EII, Chain A"/>
    <property type="match status" value="1"/>
</dbReference>
<gene>
    <name evidence="2" type="ORF">KI810_09820</name>
</gene>
<dbReference type="EMBL" id="JAHCVK010000003">
    <property type="protein sequence ID" value="MBT0653351.1"/>
    <property type="molecule type" value="Genomic_DNA"/>
</dbReference>
<dbReference type="SUPFAM" id="SSF46955">
    <property type="entry name" value="Putative DNA-binding domain"/>
    <property type="match status" value="1"/>
</dbReference>
<evidence type="ECO:0000259" key="1">
    <source>
        <dbReference type="PROSITE" id="PS51094"/>
    </source>
</evidence>
<accession>A0ABS5SDA4</accession>
<dbReference type="InterPro" id="IPR002178">
    <property type="entry name" value="PTS_EIIA_type-2_dom"/>
</dbReference>
<dbReference type="InterPro" id="IPR010093">
    <property type="entry name" value="SinI_DNA-bd"/>
</dbReference>
<comment type="caution">
    <text evidence="2">The sequence shown here is derived from an EMBL/GenBank/DDBJ whole genome shotgun (WGS) entry which is preliminary data.</text>
</comment>
<organism evidence="2 3">
    <name type="scientific">Geomobilimonas luticola</name>
    <dbReference type="NCBI Taxonomy" id="1114878"/>
    <lineage>
        <taxon>Bacteria</taxon>
        <taxon>Pseudomonadati</taxon>
        <taxon>Thermodesulfobacteriota</taxon>
        <taxon>Desulfuromonadia</taxon>
        <taxon>Geobacterales</taxon>
        <taxon>Geobacteraceae</taxon>
        <taxon>Geomobilimonas</taxon>
    </lineage>
</organism>
<dbReference type="Proteomes" id="UP000756860">
    <property type="component" value="Unassembled WGS sequence"/>
</dbReference>
<keyword evidence="2" id="KW-0762">Sugar transport</keyword>
<dbReference type="Pfam" id="PF00359">
    <property type="entry name" value="PTS_EIIA_2"/>
    <property type="match status" value="1"/>
</dbReference>
<dbReference type="InterPro" id="IPR016152">
    <property type="entry name" value="PTrfase/Anion_transptr"/>
</dbReference>
<dbReference type="RefSeq" id="WP_214175351.1">
    <property type="nucleotide sequence ID" value="NZ_JAHCVK010000003.1"/>
</dbReference>
<dbReference type="CDD" id="cd00211">
    <property type="entry name" value="PTS_IIA_fru"/>
    <property type="match status" value="1"/>
</dbReference>
<sequence length="229" mass="24993">MLLSVAEAARLLQVDEKTVHAWIRKEGLAASKMNDQLRLNRVDLLEWATEHNIKVSPEIFAATPEEEEEPLPTLAEALAAGGIHYDVPGGDPPNVLREVVALLKLPPQVDPDFLLQVLLAREALGTTAIGNGIAIPHVRNPILLHVTAPLVTLCFLAQPTDFKALDSLPVQTLFTLVSPTVKTHLHLLAKLAYALRDERFQDVLRRRADAAEIMTTVAAIEAGLPKGSR</sequence>
<dbReference type="NCBIfam" id="TIGR01764">
    <property type="entry name" value="excise"/>
    <property type="match status" value="1"/>
</dbReference>
<evidence type="ECO:0000313" key="3">
    <source>
        <dbReference type="Proteomes" id="UP000756860"/>
    </source>
</evidence>
<dbReference type="SUPFAM" id="SSF55804">
    <property type="entry name" value="Phoshotransferase/anion transport protein"/>
    <property type="match status" value="1"/>
</dbReference>
<evidence type="ECO:0000313" key="2">
    <source>
        <dbReference type="EMBL" id="MBT0653351.1"/>
    </source>
</evidence>
<keyword evidence="3" id="KW-1185">Reference proteome</keyword>
<protein>
    <submittedName>
        <fullName evidence="2">PTS sugar transporter subunit IIA</fullName>
    </submittedName>
</protein>
<dbReference type="PANTHER" id="PTHR47738">
    <property type="entry name" value="PTS SYSTEM FRUCTOSE-LIKE EIIA COMPONENT-RELATED"/>
    <property type="match status" value="1"/>
</dbReference>